<dbReference type="Gene3D" id="1.10.287.1150">
    <property type="entry name" value="TPP helical domain"/>
    <property type="match status" value="1"/>
</dbReference>
<dbReference type="EC" id="1.2.4.2" evidence="3"/>
<evidence type="ECO:0000313" key="11">
    <source>
        <dbReference type="Proteomes" id="UP000008141"/>
    </source>
</evidence>
<dbReference type="Gene3D" id="3.40.50.12470">
    <property type="match status" value="2"/>
</dbReference>
<dbReference type="RefSeq" id="XP_005849381.1">
    <property type="nucleotide sequence ID" value="XM_005849319.1"/>
</dbReference>
<gene>
    <name evidence="10" type="ORF">CHLNCDRAFT_57427</name>
</gene>
<dbReference type="InterPro" id="IPR042179">
    <property type="entry name" value="KGD_C_sf"/>
</dbReference>
<proteinExistence type="inferred from homology"/>
<evidence type="ECO:0000313" key="10">
    <source>
        <dbReference type="EMBL" id="EFN57279.1"/>
    </source>
</evidence>
<dbReference type="GO" id="GO:0006099">
    <property type="term" value="P:tricarboxylic acid cycle"/>
    <property type="evidence" value="ECO:0007669"/>
    <property type="project" value="TreeGrafter"/>
</dbReference>
<reference evidence="10 11" key="1">
    <citation type="journal article" date="2010" name="Plant Cell">
        <title>The Chlorella variabilis NC64A genome reveals adaptation to photosymbiosis, coevolution with viruses, and cryptic sex.</title>
        <authorList>
            <person name="Blanc G."/>
            <person name="Duncan G."/>
            <person name="Agarkova I."/>
            <person name="Borodovsky M."/>
            <person name="Gurnon J."/>
            <person name="Kuo A."/>
            <person name="Lindquist E."/>
            <person name="Lucas S."/>
            <person name="Pangilinan J."/>
            <person name="Polle J."/>
            <person name="Salamov A."/>
            <person name="Terry A."/>
            <person name="Yamada T."/>
            <person name="Dunigan D.D."/>
            <person name="Grigoriev I.V."/>
            <person name="Claverie J.M."/>
            <person name="Van Etten J.L."/>
        </authorList>
    </citation>
    <scope>NUCLEOTIDE SEQUENCE [LARGE SCALE GENOMIC DNA]</scope>
    <source>
        <strain evidence="10 11">NC64A</strain>
    </source>
</reference>
<dbReference type="InterPro" id="IPR011603">
    <property type="entry name" value="2oxoglutarate_DH_E1"/>
</dbReference>
<dbReference type="InParanoid" id="E1ZAL3"/>
<organism evidence="11">
    <name type="scientific">Chlorella variabilis</name>
    <name type="common">Green alga</name>
    <dbReference type="NCBI Taxonomy" id="554065"/>
    <lineage>
        <taxon>Eukaryota</taxon>
        <taxon>Viridiplantae</taxon>
        <taxon>Chlorophyta</taxon>
        <taxon>core chlorophytes</taxon>
        <taxon>Trebouxiophyceae</taxon>
        <taxon>Chlorellales</taxon>
        <taxon>Chlorellaceae</taxon>
        <taxon>Chlorella clade</taxon>
        <taxon>Chlorella</taxon>
    </lineage>
</organism>
<dbReference type="InterPro" id="IPR029061">
    <property type="entry name" value="THDP-binding"/>
</dbReference>
<comment type="function">
    <text evidence="6">The 2-oxoglutarate dehydrogenase complex catalyzes the overall conversion of 2-oxoglutarate to succinyl-CoA and CO(2). It contains multiple copies of three enzymatic components: 2-oxoglutarate dehydrogenase (E1), dihydrolipoamide succinyltransferase (E2) and lipoamide dehydrogenase (E3).</text>
</comment>
<evidence type="ECO:0000256" key="8">
    <source>
        <dbReference type="ARBA" id="ARBA00042984"/>
    </source>
</evidence>
<dbReference type="PIRSF" id="PIRSF000157">
    <property type="entry name" value="Oxoglu_dh_E1"/>
    <property type="match status" value="1"/>
</dbReference>
<dbReference type="Pfam" id="PF02779">
    <property type="entry name" value="Transket_pyr"/>
    <property type="match status" value="1"/>
</dbReference>
<dbReference type="SUPFAM" id="SSF52518">
    <property type="entry name" value="Thiamin diphosphate-binding fold (THDP-binding)"/>
    <property type="match status" value="2"/>
</dbReference>
<dbReference type="Pfam" id="PF00676">
    <property type="entry name" value="E1_dh"/>
    <property type="match status" value="2"/>
</dbReference>
<keyword evidence="4" id="KW-0560">Oxidoreductase</keyword>
<keyword evidence="5" id="KW-0786">Thiamine pyrophosphate</keyword>
<dbReference type="GO" id="GO:0045252">
    <property type="term" value="C:oxoglutarate dehydrogenase complex"/>
    <property type="evidence" value="ECO:0007669"/>
    <property type="project" value="TreeGrafter"/>
</dbReference>
<comment type="similarity">
    <text evidence="2">Belongs to the alpha-ketoglutarate dehydrogenase family.</text>
</comment>
<evidence type="ECO:0000256" key="5">
    <source>
        <dbReference type="ARBA" id="ARBA00023052"/>
    </source>
</evidence>
<dbReference type="eggNOG" id="KOG0450">
    <property type="taxonomic scope" value="Eukaryota"/>
</dbReference>
<evidence type="ECO:0000256" key="6">
    <source>
        <dbReference type="ARBA" id="ARBA00037426"/>
    </source>
</evidence>
<dbReference type="FunCoup" id="E1ZAL3">
    <property type="interactions" value="1431"/>
</dbReference>
<dbReference type="GeneID" id="17356707"/>
<keyword evidence="11" id="KW-1185">Reference proteome</keyword>
<evidence type="ECO:0000256" key="4">
    <source>
        <dbReference type="ARBA" id="ARBA00023002"/>
    </source>
</evidence>
<dbReference type="GO" id="GO:0005739">
    <property type="term" value="C:mitochondrion"/>
    <property type="evidence" value="ECO:0007669"/>
    <property type="project" value="TreeGrafter"/>
</dbReference>
<name>E1ZAL3_CHLVA</name>
<dbReference type="Proteomes" id="UP000008141">
    <property type="component" value="Unassembled WGS sequence"/>
</dbReference>
<dbReference type="AlphaFoldDB" id="E1ZAL3"/>
<dbReference type="OrthoDB" id="413077at2759"/>
<evidence type="ECO:0000259" key="9">
    <source>
        <dbReference type="SMART" id="SM00861"/>
    </source>
</evidence>
<feature type="domain" description="Transketolase-like pyrimidine-binding" evidence="9">
    <location>
        <begin position="534"/>
        <end position="715"/>
    </location>
</feature>
<evidence type="ECO:0000256" key="2">
    <source>
        <dbReference type="ARBA" id="ARBA00006936"/>
    </source>
</evidence>
<dbReference type="InterPro" id="IPR001017">
    <property type="entry name" value="DH_E1"/>
</dbReference>
<protein>
    <recommendedName>
        <fullName evidence="7">2-oxoglutarate dehydrogenase, mitochondrial</fullName>
        <ecNumber evidence="3">1.2.4.2</ecNumber>
    </recommendedName>
    <alternativeName>
        <fullName evidence="8">2-oxoglutarate dehydrogenase complex component E1</fullName>
    </alternativeName>
</protein>
<dbReference type="Pfam" id="PF16078">
    <property type="entry name" value="2-oxogl_dehyd_N"/>
    <property type="match status" value="1"/>
</dbReference>
<dbReference type="PANTHER" id="PTHR23152:SF4">
    <property type="entry name" value="2-OXOADIPATE DEHYDROGENASE COMPLEX COMPONENT E1"/>
    <property type="match status" value="1"/>
</dbReference>
<comment type="cofactor">
    <cofactor evidence="1">
        <name>thiamine diphosphate</name>
        <dbReference type="ChEBI" id="CHEBI:58937"/>
    </cofactor>
</comment>
<evidence type="ECO:0000256" key="3">
    <source>
        <dbReference type="ARBA" id="ARBA00012280"/>
    </source>
</evidence>
<dbReference type="Pfam" id="PF16870">
    <property type="entry name" value="OxoGdeHyase_C"/>
    <property type="match status" value="1"/>
</dbReference>
<dbReference type="GO" id="GO:0030976">
    <property type="term" value="F:thiamine pyrophosphate binding"/>
    <property type="evidence" value="ECO:0007669"/>
    <property type="project" value="InterPro"/>
</dbReference>
<dbReference type="PANTHER" id="PTHR23152">
    <property type="entry name" value="2-OXOGLUTARATE DEHYDROGENASE"/>
    <property type="match status" value="1"/>
</dbReference>
<dbReference type="STRING" id="554065.E1ZAL3"/>
<evidence type="ECO:0000256" key="1">
    <source>
        <dbReference type="ARBA" id="ARBA00001964"/>
    </source>
</evidence>
<dbReference type="EMBL" id="GL433840">
    <property type="protein sequence ID" value="EFN57279.1"/>
    <property type="molecule type" value="Genomic_DNA"/>
</dbReference>
<dbReference type="SMART" id="SM00861">
    <property type="entry name" value="Transket_pyr"/>
    <property type="match status" value="1"/>
</dbReference>
<dbReference type="Gene3D" id="3.40.50.11610">
    <property type="entry name" value="Multifunctional 2-oxoglutarate metabolism enzyme, C-terminal domain"/>
    <property type="match status" value="1"/>
</dbReference>
<dbReference type="InterPro" id="IPR031717">
    <property type="entry name" value="ODO-1/KGD_C"/>
</dbReference>
<accession>E1ZAL3</accession>
<dbReference type="OMA" id="RDSYCRT"/>
<sequence>MLSLGRLARRSRGFQPLMARAFQSSGDKLAAEPEPVPLSKLKDSFLDGTSSTYLEELEERYRANPRSVDKSWASFFHSMDMGVPAESVAEAYDAFERGEVTSPLTAAAISNQTIQESMRLLLMVRAFQVMGHYAAQLDPLGIDERPRVKELDPAYYGFTEKDLNREFYLGTWNKEGFMAEGRQVRTLGEILDRLRETYCSSIGYEYMHIPDSERCNWLRARIETAERQEYSQEEKLRILDRLTWSEMFESFLANKYTAAKRFGLEGCEALIPGMKALIDSAADQGVSSVVIGMPHRGRLNVLANVMRKPMEAVFSEFAGRKPSKGGDTSGDTYMGSGDVKYHLGTSYDRPTISGQGIVYESLDMSQLPDYTVGGTIHLVVAFTTDPKKSRSSPYCTDVAKALACPVFHVNADDAEAVVRVFELAAEWRQTWHGDVVIDLIGYRRYGHNEIDEPMFTQPIMYQAIKRHKNALQVYQEKLLKDGSISKDQIRQIADKVQKQLHDAFEGAKEYKPKKGDWLSSYWAGFMSPHQHSRIRNTGVPVELLREVGYAITRLPEGFTPHRQIAKVYEARRHMVDSGEGLDWGMAEALAFGTLLAEGNHIIFDQFVSSGEAKWLRQTGLTVLLPHGYDGQGPEHSSARMERFLQMVDEDPYQLPTIDESKWFIGGHLGSQIQSCNWQVVNCTTPANYFHVLRRQLHRQFRKPLILFAPKNLLRHPLAKSPLAEFSESALDKDIQGVRFKRVIMDESSTDRSFDPPKQEGFKRMVFCSGKVMWTQEEPMNMGAYLHVQPRFQRCMEAMGREVPMAVKYSGRPSMASTATGFGEVHAQEQADLINKALDLSY</sequence>
<dbReference type="Gene3D" id="3.40.50.970">
    <property type="match status" value="2"/>
</dbReference>
<dbReference type="InterPro" id="IPR032106">
    <property type="entry name" value="2-oxogl_dehyd_N"/>
</dbReference>
<dbReference type="GO" id="GO:0004591">
    <property type="term" value="F:oxoglutarate dehydrogenase (succinyl-transferring) activity"/>
    <property type="evidence" value="ECO:0007669"/>
    <property type="project" value="UniProtKB-EC"/>
</dbReference>
<evidence type="ECO:0000256" key="7">
    <source>
        <dbReference type="ARBA" id="ARBA00040267"/>
    </source>
</evidence>
<dbReference type="KEGG" id="cvr:CHLNCDRAFT_57427"/>
<dbReference type="InterPro" id="IPR005475">
    <property type="entry name" value="Transketolase-like_Pyr-bd"/>
</dbReference>